<dbReference type="RefSeq" id="WP_061836275.1">
    <property type="nucleotide sequence ID" value="NZ_LUKE01000004.1"/>
</dbReference>
<evidence type="ECO:0000313" key="3">
    <source>
        <dbReference type="Proteomes" id="UP000075320"/>
    </source>
</evidence>
<feature type="signal peptide" evidence="1">
    <location>
        <begin position="1"/>
        <end position="16"/>
    </location>
</feature>
<evidence type="ECO:0000256" key="1">
    <source>
        <dbReference type="SAM" id="SignalP"/>
    </source>
</evidence>
<evidence type="ECO:0000313" key="2">
    <source>
        <dbReference type="EMBL" id="KYG63200.1"/>
    </source>
</evidence>
<evidence type="ECO:0008006" key="4">
    <source>
        <dbReference type="Google" id="ProtNLM"/>
    </source>
</evidence>
<dbReference type="Proteomes" id="UP000075320">
    <property type="component" value="Unassembled WGS sequence"/>
</dbReference>
<protein>
    <recommendedName>
        <fullName evidence="4">Lipoprotein</fullName>
    </recommendedName>
</protein>
<feature type="chain" id="PRO_5007572907" description="Lipoprotein" evidence="1">
    <location>
        <begin position="17"/>
        <end position="291"/>
    </location>
</feature>
<keyword evidence="3" id="KW-1185">Reference proteome</keyword>
<organism evidence="2 3">
    <name type="scientific">Bdellovibrio bacteriovorus</name>
    <dbReference type="NCBI Taxonomy" id="959"/>
    <lineage>
        <taxon>Bacteria</taxon>
        <taxon>Pseudomonadati</taxon>
        <taxon>Bdellovibrionota</taxon>
        <taxon>Bdellovibrionia</taxon>
        <taxon>Bdellovibrionales</taxon>
        <taxon>Pseudobdellovibrionaceae</taxon>
        <taxon>Bdellovibrio</taxon>
    </lineage>
</organism>
<accession>A0A150WHU8</accession>
<proteinExistence type="predicted"/>
<dbReference type="EMBL" id="LUKE01000004">
    <property type="protein sequence ID" value="KYG63200.1"/>
    <property type="molecule type" value="Genomic_DNA"/>
</dbReference>
<reference evidence="2 3" key="1">
    <citation type="submission" date="2016-03" db="EMBL/GenBank/DDBJ databases">
        <authorList>
            <person name="Ploux O."/>
        </authorList>
    </citation>
    <scope>NUCLEOTIDE SEQUENCE [LARGE SCALE GENOMIC DNA]</scope>
    <source>
        <strain evidence="2 3">R0</strain>
    </source>
</reference>
<sequence>MKMGMKVAVVALVAMAALIQGCKTGGGGRKTAKDIAELLGSDGSGTWSIAKTDSRIKNFAVYLGPDGKYYAFNTSVFDKNMTKDEFLAAATVYSNLAKSTDSYQKYETISQYDYTSSYCPYAWSDQTINCSPSSVDSFGNVISYRVSEINYGWVTYKESIFIDAASGLVFEMGDTTSKDLESVSAAIEAASNDSVRDMLVSGYGLSESRASEIASLAKSWQNIEKSRAMTAKDLVQFQSKVFGSDLSSVKKAAEKAAKGDKKDYDALVKRAAQLNDVSPEQAKAIFNDFLN</sequence>
<gene>
    <name evidence="2" type="ORF">AZI86_15975</name>
</gene>
<dbReference type="AlphaFoldDB" id="A0A150WHU8"/>
<comment type="caution">
    <text evidence="2">The sequence shown here is derived from an EMBL/GenBank/DDBJ whole genome shotgun (WGS) entry which is preliminary data.</text>
</comment>
<dbReference type="PROSITE" id="PS51257">
    <property type="entry name" value="PROKAR_LIPOPROTEIN"/>
    <property type="match status" value="1"/>
</dbReference>
<name>A0A150WHU8_BDEBC</name>
<keyword evidence="1" id="KW-0732">Signal</keyword>